<name>A0A433VCU8_9CYAN</name>
<keyword evidence="2" id="KW-0732">Signal</keyword>
<evidence type="ECO:0008006" key="5">
    <source>
        <dbReference type="Google" id="ProtNLM"/>
    </source>
</evidence>
<protein>
    <recommendedName>
        <fullName evidence="5">Lipoprotein</fullName>
    </recommendedName>
</protein>
<dbReference type="OrthoDB" id="9926579at2"/>
<evidence type="ECO:0000313" key="4">
    <source>
        <dbReference type="Proteomes" id="UP000271624"/>
    </source>
</evidence>
<comment type="caution">
    <text evidence="3">The sequence shown here is derived from an EMBL/GenBank/DDBJ whole genome shotgun (WGS) entry which is preliminary data.</text>
</comment>
<dbReference type="RefSeq" id="WP_127083127.1">
    <property type="nucleotide sequence ID" value="NZ_RSCL01000012.1"/>
</dbReference>
<dbReference type="AlphaFoldDB" id="A0A433VCU8"/>
<feature type="region of interest" description="Disordered" evidence="1">
    <location>
        <begin position="115"/>
        <end position="144"/>
    </location>
</feature>
<feature type="chain" id="PRO_5030092525" description="Lipoprotein" evidence="2">
    <location>
        <begin position="27"/>
        <end position="165"/>
    </location>
</feature>
<keyword evidence="4" id="KW-1185">Reference proteome</keyword>
<reference evidence="3" key="1">
    <citation type="submission" date="2018-12" db="EMBL/GenBank/DDBJ databases">
        <authorList>
            <person name="Will S."/>
            <person name="Neumann-Schaal M."/>
            <person name="Henke P."/>
        </authorList>
    </citation>
    <scope>NUCLEOTIDE SEQUENCE</scope>
    <source>
        <strain evidence="3">PCC 7102</strain>
    </source>
</reference>
<dbReference type="Proteomes" id="UP000271624">
    <property type="component" value="Unassembled WGS sequence"/>
</dbReference>
<evidence type="ECO:0000256" key="2">
    <source>
        <dbReference type="SAM" id="SignalP"/>
    </source>
</evidence>
<proteinExistence type="predicted"/>
<feature type="compositionally biased region" description="Polar residues" evidence="1">
    <location>
        <begin position="118"/>
        <end position="133"/>
    </location>
</feature>
<accession>A0A433VCU8</accession>
<evidence type="ECO:0000313" key="3">
    <source>
        <dbReference type="EMBL" id="RUT03849.1"/>
    </source>
</evidence>
<gene>
    <name evidence="3" type="ORF">DSM106972_047630</name>
</gene>
<evidence type="ECO:0000256" key="1">
    <source>
        <dbReference type="SAM" id="MobiDB-lite"/>
    </source>
</evidence>
<dbReference type="EMBL" id="RSCL01000012">
    <property type="protein sequence ID" value="RUT03849.1"/>
    <property type="molecule type" value="Genomic_DNA"/>
</dbReference>
<reference evidence="3" key="2">
    <citation type="journal article" date="2019" name="Genome Biol. Evol.">
        <title>Day and night: Metabolic profiles and evolutionary relationships of six axenic non-marine cyanobacteria.</title>
        <authorList>
            <person name="Will S.E."/>
            <person name="Henke P."/>
            <person name="Boedeker C."/>
            <person name="Huang S."/>
            <person name="Brinkmann H."/>
            <person name="Rohde M."/>
            <person name="Jarek M."/>
            <person name="Friedl T."/>
            <person name="Seufert S."/>
            <person name="Schumacher M."/>
            <person name="Overmann J."/>
            <person name="Neumann-Schaal M."/>
            <person name="Petersen J."/>
        </authorList>
    </citation>
    <scope>NUCLEOTIDE SEQUENCE [LARGE SCALE GENOMIC DNA]</scope>
    <source>
        <strain evidence="3">PCC 7102</strain>
    </source>
</reference>
<organism evidence="3 4">
    <name type="scientific">Dulcicalothrix desertica PCC 7102</name>
    <dbReference type="NCBI Taxonomy" id="232991"/>
    <lineage>
        <taxon>Bacteria</taxon>
        <taxon>Bacillati</taxon>
        <taxon>Cyanobacteriota</taxon>
        <taxon>Cyanophyceae</taxon>
        <taxon>Nostocales</taxon>
        <taxon>Calotrichaceae</taxon>
        <taxon>Dulcicalothrix</taxon>
    </lineage>
</organism>
<sequence>MRKVIYYSIKASVIISLICLNGCNNAGQAADCQKYWQVVVKMAKIPSDIPKTQVKTKESMVKGINAIANLQDKIGRSTSNLKFQEAKSQVLQKKYIESSNTLSQTFRDRANEIASLPGNPSETELNKASSKVKQQQRDATEKWNQANDDFLEYCRTYAPDLGASN</sequence>
<feature type="signal peptide" evidence="2">
    <location>
        <begin position="1"/>
        <end position="26"/>
    </location>
</feature>